<evidence type="ECO:0000256" key="1">
    <source>
        <dbReference type="ARBA" id="ARBA00022729"/>
    </source>
</evidence>
<dbReference type="Proteomes" id="UP001176429">
    <property type="component" value="Unassembled WGS sequence"/>
</dbReference>
<keyword evidence="5" id="KW-1185">Reference proteome</keyword>
<organism evidence="4 5">
    <name type="scientific">Hymenobacter aranciens</name>
    <dbReference type="NCBI Taxonomy" id="3063996"/>
    <lineage>
        <taxon>Bacteria</taxon>
        <taxon>Pseudomonadati</taxon>
        <taxon>Bacteroidota</taxon>
        <taxon>Cytophagia</taxon>
        <taxon>Cytophagales</taxon>
        <taxon>Hymenobacteraceae</taxon>
        <taxon>Hymenobacter</taxon>
    </lineage>
</organism>
<evidence type="ECO:0000313" key="5">
    <source>
        <dbReference type="Proteomes" id="UP001176429"/>
    </source>
</evidence>
<gene>
    <name evidence="4" type="ORF">Q5H93_15905</name>
</gene>
<feature type="chain" id="PRO_5047059589" evidence="2">
    <location>
        <begin position="22"/>
        <end position="583"/>
    </location>
</feature>
<comment type="caution">
    <text evidence="4">The sequence shown here is derived from an EMBL/GenBank/DDBJ whole genome shotgun (WGS) entry which is preliminary data.</text>
</comment>
<feature type="signal peptide" evidence="2">
    <location>
        <begin position="1"/>
        <end position="21"/>
    </location>
</feature>
<dbReference type="InterPro" id="IPR013517">
    <property type="entry name" value="FG-GAP"/>
</dbReference>
<dbReference type="Pfam" id="PF13205">
    <property type="entry name" value="Big_5"/>
    <property type="match status" value="1"/>
</dbReference>
<dbReference type="InterPro" id="IPR028994">
    <property type="entry name" value="Integrin_alpha_N"/>
</dbReference>
<keyword evidence="1 2" id="KW-0732">Signal</keyword>
<dbReference type="InterPro" id="IPR032812">
    <property type="entry name" value="SbsA_Ig"/>
</dbReference>
<name>A0ABT9BD98_9BACT</name>
<dbReference type="EMBL" id="JAUQSY010000010">
    <property type="protein sequence ID" value="MDO7876229.1"/>
    <property type="molecule type" value="Genomic_DNA"/>
</dbReference>
<accession>A0ABT9BD98</accession>
<dbReference type="Pfam" id="PF13517">
    <property type="entry name" value="FG-GAP_3"/>
    <property type="match status" value="4"/>
</dbReference>
<reference evidence="4" key="1">
    <citation type="submission" date="2023-07" db="EMBL/GenBank/DDBJ databases">
        <authorList>
            <person name="Kim M.K."/>
        </authorList>
    </citation>
    <scope>NUCLEOTIDE SEQUENCE</scope>
    <source>
        <strain evidence="4">ASUV-10-1</strain>
    </source>
</reference>
<sequence length="583" mass="58097">MSAHKALATFSSAVLPALAVAQAPVINAVTPLANARSAVRTGPLTVTFSQPLTATSAVALKVFSQQSGGLRTQATTPATVSGNTLSFGPGASPFMPGETVSYTVTRAAASSGGALAQPQVGQFTTSVSGAGTGRLQPGSVVAAGSDTNATALGDLDGDGDLDLLAAEINGAAVNVRFNNGSGVFSGSQSAAVNASHHAVAVGDLDGDGDLDFVVPNYNSSSVSVRFNNGSGAFSGNQDVAGGGFNTTNVALGDVDGDGDLDFVATEGNVIIGVGVVSVRFNDGNGIFSGTQVIPVGYFPSNVALRDVDNDGDLDLLASNRGNSLFPASRSTVSVRLNDGSGTFSGNQDVSVGNEPSDLAVGDVDGDGDLDLLTPNRGSNPGTVSVRFNNGSGTFSGSQDVIVDDYPSNVALGDMDGDGDLDLLTTHFSFNSAPGSVSVRFNDGTGSFSGSQSVAIGGYPGTLALGDVDGDGDLDVALGNLDNTGFGVGTTVSVCLNSLGLATQASQIRESRTLFPNPAVAGALVQVAQVGAGASVEVRDALGRVLCTAKADAEGKAQIALPADFSAGVYLVHSGGQALRLMVE</sequence>
<dbReference type="PANTHER" id="PTHR46580">
    <property type="entry name" value="SENSOR KINASE-RELATED"/>
    <property type="match status" value="1"/>
</dbReference>
<feature type="domain" description="SbsA Ig-like" evidence="3">
    <location>
        <begin position="22"/>
        <end position="125"/>
    </location>
</feature>
<evidence type="ECO:0000256" key="2">
    <source>
        <dbReference type="SAM" id="SignalP"/>
    </source>
</evidence>
<evidence type="ECO:0000313" key="4">
    <source>
        <dbReference type="EMBL" id="MDO7876229.1"/>
    </source>
</evidence>
<protein>
    <submittedName>
        <fullName evidence="4">FG-GAP-like repeat-containing protein</fullName>
    </submittedName>
</protein>
<proteinExistence type="predicted"/>
<dbReference type="RefSeq" id="WP_305007584.1">
    <property type="nucleotide sequence ID" value="NZ_JAUQSY010000010.1"/>
</dbReference>
<evidence type="ECO:0000259" key="3">
    <source>
        <dbReference type="Pfam" id="PF13205"/>
    </source>
</evidence>
<dbReference type="PANTHER" id="PTHR46580:SF2">
    <property type="entry name" value="MAM DOMAIN-CONTAINING PROTEIN"/>
    <property type="match status" value="1"/>
</dbReference>
<dbReference type="SUPFAM" id="SSF69318">
    <property type="entry name" value="Integrin alpha N-terminal domain"/>
    <property type="match status" value="1"/>
</dbReference>
<dbReference type="Gene3D" id="2.130.10.130">
    <property type="entry name" value="Integrin alpha, N-terminal"/>
    <property type="match status" value="3"/>
</dbReference>